<dbReference type="InterPro" id="IPR036390">
    <property type="entry name" value="WH_DNA-bd_sf"/>
</dbReference>
<keyword evidence="6" id="KW-1185">Reference proteome</keyword>
<protein>
    <submittedName>
        <fullName evidence="5">DNA-binding GntR family transcriptional regulator</fullName>
    </submittedName>
</protein>
<dbReference type="RefSeq" id="WP_209948280.1">
    <property type="nucleotide sequence ID" value="NZ_JAGGJU010000014.1"/>
</dbReference>
<accession>A0ABS4E4T9</accession>
<dbReference type="PANTHER" id="PTHR43537">
    <property type="entry name" value="TRANSCRIPTIONAL REGULATOR, GNTR FAMILY"/>
    <property type="match status" value="1"/>
</dbReference>
<evidence type="ECO:0000256" key="3">
    <source>
        <dbReference type="ARBA" id="ARBA00023163"/>
    </source>
</evidence>
<dbReference type="PROSITE" id="PS50949">
    <property type="entry name" value="HTH_GNTR"/>
    <property type="match status" value="1"/>
</dbReference>
<dbReference type="SUPFAM" id="SSF48008">
    <property type="entry name" value="GntR ligand-binding domain-like"/>
    <property type="match status" value="1"/>
</dbReference>
<dbReference type="InterPro" id="IPR008920">
    <property type="entry name" value="TF_FadR/GntR_C"/>
</dbReference>
<dbReference type="Proteomes" id="UP000759443">
    <property type="component" value="Unassembled WGS sequence"/>
</dbReference>
<dbReference type="Gene3D" id="1.10.10.10">
    <property type="entry name" value="Winged helix-like DNA-binding domain superfamily/Winged helix DNA-binding domain"/>
    <property type="match status" value="1"/>
</dbReference>
<sequence length="224" mass="25025">MAVRDGNTAETAGDQASRRIRADIISGTLRPGSKLKLDEARRRYDVSVSTLREILSGLAAERLIVAEGQRGFTVSPATKAELLELAELRILLECHAIPQSFAAGDLDWEAQVVAAHYKLSSAERALLEGREKRSLDWVRFDWEFHHALVGACRSTSLMTMLNSIFDRFLRYHLLAESFRGEAVVGEHQTLFEFAMKRDAPATVDLIRNHVMRGADQVIQSGLFS</sequence>
<dbReference type="PANTHER" id="PTHR43537:SF20">
    <property type="entry name" value="HTH-TYPE TRANSCRIPTIONAL REPRESSOR GLAR"/>
    <property type="match status" value="1"/>
</dbReference>
<evidence type="ECO:0000256" key="1">
    <source>
        <dbReference type="ARBA" id="ARBA00023015"/>
    </source>
</evidence>
<evidence type="ECO:0000313" key="5">
    <source>
        <dbReference type="EMBL" id="MBP1852965.1"/>
    </source>
</evidence>
<dbReference type="Pfam" id="PF07729">
    <property type="entry name" value="FCD"/>
    <property type="match status" value="1"/>
</dbReference>
<dbReference type="InterPro" id="IPR011711">
    <property type="entry name" value="GntR_C"/>
</dbReference>
<dbReference type="InterPro" id="IPR036388">
    <property type="entry name" value="WH-like_DNA-bd_sf"/>
</dbReference>
<evidence type="ECO:0000256" key="2">
    <source>
        <dbReference type="ARBA" id="ARBA00023125"/>
    </source>
</evidence>
<name>A0ABS4E4T9_9HYPH</name>
<dbReference type="SMART" id="SM00895">
    <property type="entry name" value="FCD"/>
    <property type="match status" value="1"/>
</dbReference>
<evidence type="ECO:0000313" key="6">
    <source>
        <dbReference type="Proteomes" id="UP000759443"/>
    </source>
</evidence>
<organism evidence="5 6">
    <name type="scientific">Rhizobium halophytocola</name>
    <dbReference type="NCBI Taxonomy" id="735519"/>
    <lineage>
        <taxon>Bacteria</taxon>
        <taxon>Pseudomonadati</taxon>
        <taxon>Pseudomonadota</taxon>
        <taxon>Alphaproteobacteria</taxon>
        <taxon>Hyphomicrobiales</taxon>
        <taxon>Rhizobiaceae</taxon>
        <taxon>Rhizobium/Agrobacterium group</taxon>
        <taxon>Rhizobium</taxon>
    </lineage>
</organism>
<gene>
    <name evidence="5" type="ORF">J2Z17_004424</name>
</gene>
<feature type="domain" description="HTH gntR-type" evidence="4">
    <location>
        <begin position="10"/>
        <end position="77"/>
    </location>
</feature>
<dbReference type="EMBL" id="JAGGJU010000014">
    <property type="protein sequence ID" value="MBP1852965.1"/>
    <property type="molecule type" value="Genomic_DNA"/>
</dbReference>
<evidence type="ECO:0000259" key="4">
    <source>
        <dbReference type="PROSITE" id="PS50949"/>
    </source>
</evidence>
<reference evidence="5 6" key="1">
    <citation type="submission" date="2021-03" db="EMBL/GenBank/DDBJ databases">
        <title>Genomic Encyclopedia of Type Strains, Phase IV (KMG-IV): sequencing the most valuable type-strain genomes for metagenomic binning, comparative biology and taxonomic classification.</title>
        <authorList>
            <person name="Goeker M."/>
        </authorList>
    </citation>
    <scope>NUCLEOTIDE SEQUENCE [LARGE SCALE GENOMIC DNA]</scope>
    <source>
        <strain evidence="5 6">DSM 21600</strain>
    </source>
</reference>
<dbReference type="Pfam" id="PF00392">
    <property type="entry name" value="GntR"/>
    <property type="match status" value="1"/>
</dbReference>
<dbReference type="SMART" id="SM00345">
    <property type="entry name" value="HTH_GNTR"/>
    <property type="match status" value="1"/>
</dbReference>
<proteinExistence type="predicted"/>
<dbReference type="Gene3D" id="1.20.120.530">
    <property type="entry name" value="GntR ligand-binding domain-like"/>
    <property type="match status" value="1"/>
</dbReference>
<comment type="caution">
    <text evidence="5">The sequence shown here is derived from an EMBL/GenBank/DDBJ whole genome shotgun (WGS) entry which is preliminary data.</text>
</comment>
<dbReference type="SUPFAM" id="SSF46785">
    <property type="entry name" value="Winged helix' DNA-binding domain"/>
    <property type="match status" value="1"/>
</dbReference>
<dbReference type="InterPro" id="IPR000524">
    <property type="entry name" value="Tscrpt_reg_HTH_GntR"/>
</dbReference>
<dbReference type="GO" id="GO:0003677">
    <property type="term" value="F:DNA binding"/>
    <property type="evidence" value="ECO:0007669"/>
    <property type="project" value="UniProtKB-KW"/>
</dbReference>
<keyword evidence="1" id="KW-0805">Transcription regulation</keyword>
<keyword evidence="2 5" id="KW-0238">DNA-binding</keyword>
<keyword evidence="3" id="KW-0804">Transcription</keyword>